<evidence type="ECO:0000313" key="8">
    <source>
        <dbReference type="Proteomes" id="UP000001055"/>
    </source>
</evidence>
<evidence type="ECO:0000256" key="4">
    <source>
        <dbReference type="ARBA" id="ARBA00022737"/>
    </source>
</evidence>
<dbReference type="FunCoup" id="Q0V012">
    <property type="interactions" value="982"/>
</dbReference>
<dbReference type="KEGG" id="pno:SNOG_02652"/>
<dbReference type="eggNOG" id="KOG2055">
    <property type="taxonomic scope" value="Eukaryota"/>
</dbReference>
<feature type="region of interest" description="Disordered" evidence="6">
    <location>
        <begin position="153"/>
        <end position="187"/>
    </location>
</feature>
<dbReference type="InterPro" id="IPR036322">
    <property type="entry name" value="WD40_repeat_dom_sf"/>
</dbReference>
<keyword evidence="2" id="KW-0698">rRNA processing</keyword>
<evidence type="ECO:0000256" key="6">
    <source>
        <dbReference type="SAM" id="MobiDB-lite"/>
    </source>
</evidence>
<dbReference type="PANTHER" id="PTHR18359">
    <property type="entry name" value="WD-REPEAT PROTEIN-RELATED"/>
    <property type="match status" value="1"/>
</dbReference>
<sequence length="597" mass="65969">MPHKSGNHQRYLPEKTKNAPIFPPDVDLEESNSEAGALQPVSEPKQPEWEGFGEEDEANGSEEEEQEEEESDDDSIQIQLETEQEKPILPKDAEEEELERMIFGDSAGFKQGLEDFSLKRTAGAYGDVSDEDQDDDEDLEGVADQDLFFFDAGPVAAPAGSAPISKAEETEDEDDKPAWDDSDDERLVVSLASVPQLRKLRETLDDDMVNGKEYSRRLRRQYERLYPTPDWAMHATGKANKKRRRTMDDDESGAESASDMDMDDEDLSSQPLAKLLKDADILSRNARGPAKKRKLQAGTVDIAATEGCHEISTYSRIFLSARRRYFHVWNIAMAGKVEKVSRIYGHQHEQRTMEHFSLSPNGKYMALKGSSRKGGGVINILDASTMQWVTQARIESRGGVADFAWWQNGQGLAIAGKNGEVTEWSVDNGVVGRWTDEGAVGTTVIALGGKSGRDNWIGGDRWVAVGSSSGVVNIYDRRAWREAVVDDNASDANSGIPKAPKPVRALGNLTTPTSHLTFSPDGQVLAMASRWKNGAMRLVHLPSATVFKNWPTEKTPLGRITSVAWGRPSEDEEREGSFALLAVGSEAGHVKMWEVRA</sequence>
<evidence type="ECO:0000256" key="3">
    <source>
        <dbReference type="ARBA" id="ARBA00022574"/>
    </source>
</evidence>
<gene>
    <name evidence="7" type="ORF">SNOG_02652</name>
</gene>
<dbReference type="GO" id="GO:0034388">
    <property type="term" value="C:Pwp2p-containing subcomplex of 90S preribosome"/>
    <property type="evidence" value="ECO:0000318"/>
    <property type="project" value="GO_Central"/>
</dbReference>
<comment type="subcellular location">
    <subcellularLocation>
        <location evidence="1">Nucleus</location>
        <location evidence="1">Nucleolus</location>
    </subcellularLocation>
</comment>
<dbReference type="HOGENOM" id="CLU_011055_1_0_1"/>
<dbReference type="GO" id="GO:0032040">
    <property type="term" value="C:small-subunit processome"/>
    <property type="evidence" value="ECO:0000318"/>
    <property type="project" value="GO_Central"/>
</dbReference>
<dbReference type="PANTHER" id="PTHR18359:SF0">
    <property type="entry name" value="U3 SMALL NUCLEOLAR RNA-ASSOCIATED PROTEIN 18 HOMOLOG"/>
    <property type="match status" value="1"/>
</dbReference>
<dbReference type="FunFam" id="2.130.10.10:FF:000549">
    <property type="entry name" value="Small nucleolar ribonucleoprotein complex subunit"/>
    <property type="match status" value="1"/>
</dbReference>
<feature type="compositionally biased region" description="Basic and acidic residues" evidence="6">
    <location>
        <begin position="83"/>
        <end position="92"/>
    </location>
</feature>
<accession>Q0V012</accession>
<evidence type="ECO:0000256" key="2">
    <source>
        <dbReference type="ARBA" id="ARBA00022552"/>
    </source>
</evidence>
<dbReference type="GeneID" id="5970108"/>
<protein>
    <recommendedName>
        <fullName evidence="9">WD40 repeat-like protein</fullName>
    </recommendedName>
</protein>
<evidence type="ECO:0000256" key="5">
    <source>
        <dbReference type="ARBA" id="ARBA00023242"/>
    </source>
</evidence>
<dbReference type="SUPFAM" id="SSF50978">
    <property type="entry name" value="WD40 repeat-like"/>
    <property type="match status" value="1"/>
</dbReference>
<dbReference type="GO" id="GO:0006364">
    <property type="term" value="P:rRNA processing"/>
    <property type="evidence" value="ECO:0007669"/>
    <property type="project" value="UniProtKB-KW"/>
</dbReference>
<feature type="compositionally biased region" description="Acidic residues" evidence="6">
    <location>
        <begin position="248"/>
        <end position="267"/>
    </location>
</feature>
<evidence type="ECO:0008006" key="9">
    <source>
        <dbReference type="Google" id="ProtNLM"/>
    </source>
</evidence>
<dbReference type="Proteomes" id="UP000001055">
    <property type="component" value="Unassembled WGS sequence"/>
</dbReference>
<dbReference type="InterPro" id="IPR015943">
    <property type="entry name" value="WD40/YVTN_repeat-like_dom_sf"/>
</dbReference>
<dbReference type="STRING" id="321614.Q0V012"/>
<dbReference type="InterPro" id="IPR045161">
    <property type="entry name" value="Utp18"/>
</dbReference>
<feature type="compositionally biased region" description="Acidic residues" evidence="6">
    <location>
        <begin position="51"/>
        <end position="75"/>
    </location>
</feature>
<keyword evidence="3" id="KW-0853">WD repeat</keyword>
<feature type="region of interest" description="Disordered" evidence="6">
    <location>
        <begin position="236"/>
        <end position="268"/>
    </location>
</feature>
<dbReference type="InParanoid" id="Q0V012"/>
<feature type="compositionally biased region" description="Low complexity" evidence="6">
    <location>
        <begin position="153"/>
        <end position="163"/>
    </location>
</feature>
<reference evidence="8" key="1">
    <citation type="journal article" date="2007" name="Plant Cell">
        <title>Dothideomycete-plant interactions illuminated by genome sequencing and EST analysis of the wheat pathogen Stagonospora nodorum.</title>
        <authorList>
            <person name="Hane J.K."/>
            <person name="Lowe R.G."/>
            <person name="Solomon P.S."/>
            <person name="Tan K.C."/>
            <person name="Schoch C.L."/>
            <person name="Spatafora J.W."/>
            <person name="Crous P.W."/>
            <person name="Kodira C."/>
            <person name="Birren B.W."/>
            <person name="Galagan J.E."/>
            <person name="Torriani S.F."/>
            <person name="McDonald B.A."/>
            <person name="Oliver R.P."/>
        </authorList>
    </citation>
    <scope>NUCLEOTIDE SEQUENCE [LARGE SCALE GENOMIC DNA]</scope>
    <source>
        <strain evidence="8">SN15 / ATCC MYA-4574 / FGSC 10173</strain>
    </source>
</reference>
<feature type="compositionally biased region" description="Acidic residues" evidence="6">
    <location>
        <begin position="169"/>
        <end position="184"/>
    </location>
</feature>
<keyword evidence="5" id="KW-0539">Nucleus</keyword>
<dbReference type="Gene3D" id="2.130.10.10">
    <property type="entry name" value="YVTN repeat-like/Quinoprotein amine dehydrogenase"/>
    <property type="match status" value="1"/>
</dbReference>
<name>Q0V012_PHANO</name>
<organism evidence="7 8">
    <name type="scientific">Phaeosphaeria nodorum (strain SN15 / ATCC MYA-4574 / FGSC 10173)</name>
    <name type="common">Glume blotch fungus</name>
    <name type="synonym">Parastagonospora nodorum</name>
    <dbReference type="NCBI Taxonomy" id="321614"/>
    <lineage>
        <taxon>Eukaryota</taxon>
        <taxon>Fungi</taxon>
        <taxon>Dikarya</taxon>
        <taxon>Ascomycota</taxon>
        <taxon>Pezizomycotina</taxon>
        <taxon>Dothideomycetes</taxon>
        <taxon>Pleosporomycetidae</taxon>
        <taxon>Pleosporales</taxon>
        <taxon>Pleosporineae</taxon>
        <taxon>Phaeosphaeriaceae</taxon>
        <taxon>Parastagonospora</taxon>
    </lineage>
</organism>
<dbReference type="RefSeq" id="XP_001793251.1">
    <property type="nucleotide sequence ID" value="XM_001793199.1"/>
</dbReference>
<evidence type="ECO:0000313" key="7">
    <source>
        <dbReference type="EMBL" id="EAT89383.2"/>
    </source>
</evidence>
<dbReference type="VEuPathDB" id="FungiDB:JI435_026520"/>
<feature type="region of interest" description="Disordered" evidence="6">
    <location>
        <begin position="1"/>
        <end position="95"/>
    </location>
</feature>
<dbReference type="EMBL" id="CH445328">
    <property type="protein sequence ID" value="EAT89383.2"/>
    <property type="molecule type" value="Genomic_DNA"/>
</dbReference>
<dbReference type="AlphaFoldDB" id="Q0V012"/>
<evidence type="ECO:0000256" key="1">
    <source>
        <dbReference type="ARBA" id="ARBA00004604"/>
    </source>
</evidence>
<keyword evidence="4" id="KW-0677">Repeat</keyword>
<proteinExistence type="predicted"/>